<reference evidence="4" key="1">
    <citation type="submission" date="2023-03" db="EMBL/GenBank/DDBJ databases">
        <title>Emydomyces testavorans Genome Sequence.</title>
        <authorList>
            <person name="Hoyer L."/>
        </authorList>
    </citation>
    <scope>NUCLEOTIDE SEQUENCE</scope>
    <source>
        <strain evidence="4">16-2883</strain>
    </source>
</reference>
<gene>
    <name evidence="4" type="ORF">PRK78_002234</name>
</gene>
<dbReference type="SMART" id="SM00554">
    <property type="entry name" value="FAS1"/>
    <property type="match status" value="2"/>
</dbReference>
<sequence length="390" mass="40854">MKLQRIAFAAFLAGRVYAANFSQTISGIPELSNMSTYISQNTALQSMFDTPSNVTILAPDNAAFGDLVQVQPNGSVPLSNSSLINGILQYHILKGIFNTSNFTNTSQFIPTLLNDPTFTNVTSGQVVRAVQRDNTVHCISGLNQDAQFVGQSHSYDNGVIHIINQVLTLPQTVTFTAFEANLSSFLGAATQGNNIDAVNLPKNITVFIPTNEGFRRVGTVFSNAPAGDVSRILSYHVVRDNVIYSVGMHNQTVPTEAGKDLTLSVINGTAFVNSARIVSTDLLVNNGVVHVISDVLNPDNTTVVSSPSVIPQPVAFAGASSVSTDPFTSGQPSPTSTVTLLPASPIGATTTTTSHSTTSTSTPTMGAAPIETVNVGVAALMGLGAALINV</sequence>
<keyword evidence="2" id="KW-0732">Signal</keyword>
<protein>
    <recommendedName>
        <fullName evidence="3">FAS1 domain-containing protein</fullName>
    </recommendedName>
</protein>
<proteinExistence type="predicted"/>
<accession>A0AAF0DFQ6</accession>
<dbReference type="GO" id="GO:0016236">
    <property type="term" value="P:macroautophagy"/>
    <property type="evidence" value="ECO:0007669"/>
    <property type="project" value="TreeGrafter"/>
</dbReference>
<dbReference type="GO" id="GO:0000329">
    <property type="term" value="C:fungal-type vacuole membrane"/>
    <property type="evidence" value="ECO:0007669"/>
    <property type="project" value="TreeGrafter"/>
</dbReference>
<dbReference type="PROSITE" id="PS50213">
    <property type="entry name" value="FAS1"/>
    <property type="match status" value="2"/>
</dbReference>
<feature type="domain" description="FAS1" evidence="3">
    <location>
        <begin position="18"/>
        <end position="167"/>
    </location>
</feature>
<dbReference type="Gene3D" id="2.30.180.10">
    <property type="entry name" value="FAS1 domain"/>
    <property type="match status" value="2"/>
</dbReference>
<evidence type="ECO:0000256" key="1">
    <source>
        <dbReference type="SAM" id="MobiDB-lite"/>
    </source>
</evidence>
<feature type="chain" id="PRO_5042030409" description="FAS1 domain-containing protein" evidence="2">
    <location>
        <begin position="19"/>
        <end position="390"/>
    </location>
</feature>
<keyword evidence="5" id="KW-1185">Reference proteome</keyword>
<feature type="region of interest" description="Disordered" evidence="1">
    <location>
        <begin position="321"/>
        <end position="365"/>
    </location>
</feature>
<dbReference type="Pfam" id="PF02469">
    <property type="entry name" value="Fasciclin"/>
    <property type="match status" value="2"/>
</dbReference>
<dbReference type="EMBL" id="CP120627">
    <property type="protein sequence ID" value="WEW56781.1"/>
    <property type="molecule type" value="Genomic_DNA"/>
</dbReference>
<evidence type="ECO:0000313" key="5">
    <source>
        <dbReference type="Proteomes" id="UP001219355"/>
    </source>
</evidence>
<dbReference type="Proteomes" id="UP001219355">
    <property type="component" value="Chromosome 1"/>
</dbReference>
<dbReference type="AlphaFoldDB" id="A0AAF0DFQ6"/>
<feature type="compositionally biased region" description="Low complexity" evidence="1">
    <location>
        <begin position="349"/>
        <end position="364"/>
    </location>
</feature>
<dbReference type="SUPFAM" id="SSF82153">
    <property type="entry name" value="FAS1 domain"/>
    <property type="match status" value="2"/>
</dbReference>
<dbReference type="InterPro" id="IPR000782">
    <property type="entry name" value="FAS1_domain"/>
</dbReference>
<evidence type="ECO:0000256" key="2">
    <source>
        <dbReference type="SAM" id="SignalP"/>
    </source>
</evidence>
<feature type="compositionally biased region" description="Polar residues" evidence="1">
    <location>
        <begin position="321"/>
        <end position="339"/>
    </location>
</feature>
<dbReference type="PANTHER" id="PTHR10900:SF77">
    <property type="entry name" value="FI19380P1"/>
    <property type="match status" value="1"/>
</dbReference>
<name>A0AAF0DFQ6_9EURO</name>
<evidence type="ECO:0000313" key="4">
    <source>
        <dbReference type="EMBL" id="WEW56781.1"/>
    </source>
</evidence>
<feature type="signal peptide" evidence="2">
    <location>
        <begin position="1"/>
        <end position="18"/>
    </location>
</feature>
<dbReference type="PANTHER" id="PTHR10900">
    <property type="entry name" value="PERIOSTIN-RELATED"/>
    <property type="match status" value="1"/>
</dbReference>
<dbReference type="InterPro" id="IPR050904">
    <property type="entry name" value="Adhesion/Biosynth-related"/>
</dbReference>
<evidence type="ECO:0000259" key="3">
    <source>
        <dbReference type="PROSITE" id="PS50213"/>
    </source>
</evidence>
<organism evidence="4 5">
    <name type="scientific">Emydomyces testavorans</name>
    <dbReference type="NCBI Taxonomy" id="2070801"/>
    <lineage>
        <taxon>Eukaryota</taxon>
        <taxon>Fungi</taxon>
        <taxon>Dikarya</taxon>
        <taxon>Ascomycota</taxon>
        <taxon>Pezizomycotina</taxon>
        <taxon>Eurotiomycetes</taxon>
        <taxon>Eurotiomycetidae</taxon>
        <taxon>Onygenales</taxon>
        <taxon>Nannizziopsiaceae</taxon>
        <taxon>Emydomyces</taxon>
    </lineage>
</organism>
<feature type="domain" description="FAS1" evidence="3">
    <location>
        <begin position="169"/>
        <end position="296"/>
    </location>
</feature>
<dbReference type="InterPro" id="IPR036378">
    <property type="entry name" value="FAS1_dom_sf"/>
</dbReference>